<dbReference type="EMBL" id="ABZS01000096">
    <property type="protein sequence ID" value="EEP60439.1"/>
    <property type="molecule type" value="Genomic_DNA"/>
</dbReference>
<dbReference type="GO" id="GO:0015159">
    <property type="term" value="F:polysaccharide transmembrane transporter activity"/>
    <property type="evidence" value="ECO:0007669"/>
    <property type="project" value="InterPro"/>
</dbReference>
<evidence type="ECO:0000259" key="17">
    <source>
        <dbReference type="Pfam" id="PF10531"/>
    </source>
</evidence>
<evidence type="ECO:0000259" key="16">
    <source>
        <dbReference type="Pfam" id="PF02563"/>
    </source>
</evidence>
<keyword evidence="7" id="KW-0732">Signal</keyword>
<keyword evidence="3" id="KW-0813">Transport</keyword>
<keyword evidence="10" id="KW-0626">Porin</keyword>
<keyword evidence="4" id="KW-1134">Transmembrane beta strand</keyword>
<dbReference type="GO" id="GO:0046930">
    <property type="term" value="C:pore complex"/>
    <property type="evidence" value="ECO:0007669"/>
    <property type="project" value="UniProtKB-KW"/>
</dbReference>
<evidence type="ECO:0000256" key="4">
    <source>
        <dbReference type="ARBA" id="ARBA00022452"/>
    </source>
</evidence>
<dbReference type="Gene3D" id="3.10.560.10">
    <property type="entry name" value="Outer membrane lipoprotein wza domain like"/>
    <property type="match status" value="4"/>
</dbReference>
<keyword evidence="15" id="KW-0175">Coiled coil</keyword>
<keyword evidence="13" id="KW-0998">Cell outer membrane</keyword>
<dbReference type="InterPro" id="IPR054765">
    <property type="entry name" value="SLBB_dom"/>
</dbReference>
<reference evidence="19 20" key="1">
    <citation type="submission" date="2009-04" db="EMBL/GenBank/DDBJ databases">
        <authorList>
            <person name="Reysenbach A.-L."/>
            <person name="Heidelberg J.F."/>
            <person name="Nelson W.C."/>
        </authorList>
    </citation>
    <scope>NUCLEOTIDE SEQUENCE [LARGE SCALE GENOMIC DNA]</scope>
    <source>
        <strain evidence="19 20">SS-5</strain>
    </source>
</reference>
<dbReference type="RefSeq" id="WP_007547127.1">
    <property type="nucleotide sequence ID" value="NZ_ABZS01000096.1"/>
</dbReference>
<dbReference type="GO" id="GO:0009279">
    <property type="term" value="C:cell outer membrane"/>
    <property type="evidence" value="ECO:0007669"/>
    <property type="project" value="UniProtKB-SubCell"/>
</dbReference>
<feature type="domain" description="SLBB" evidence="18">
    <location>
        <begin position="583"/>
        <end position="642"/>
    </location>
</feature>
<dbReference type="InterPro" id="IPR049712">
    <property type="entry name" value="Poly_export"/>
</dbReference>
<evidence type="ECO:0000256" key="7">
    <source>
        <dbReference type="ARBA" id="ARBA00022729"/>
    </source>
</evidence>
<evidence type="ECO:0000256" key="1">
    <source>
        <dbReference type="ARBA" id="ARBA00004571"/>
    </source>
</evidence>
<dbReference type="Gene3D" id="3.30.1950.10">
    <property type="entry name" value="wza like domain"/>
    <property type="match status" value="1"/>
</dbReference>
<protein>
    <submittedName>
        <fullName evidence="19">Polysaccharide biosynthesis protein</fullName>
    </submittedName>
</protein>
<dbReference type="PANTHER" id="PTHR33619">
    <property type="entry name" value="POLYSACCHARIDE EXPORT PROTEIN GFCE-RELATED"/>
    <property type="match status" value="1"/>
</dbReference>
<accession>C4FKG3</accession>
<feature type="domain" description="Polysaccharide export protein N-terminal" evidence="16">
    <location>
        <begin position="139"/>
        <end position="219"/>
    </location>
</feature>
<evidence type="ECO:0000256" key="12">
    <source>
        <dbReference type="ARBA" id="ARBA00023139"/>
    </source>
</evidence>
<keyword evidence="8" id="KW-0625">Polysaccharide transport</keyword>
<dbReference type="InterPro" id="IPR019554">
    <property type="entry name" value="Soluble_ligand-bd"/>
</dbReference>
<sequence>MKIQLRVLFFIISIFSFLYAQEGGGISLPSQNTGNVPYVNLPPSEVLQKLKENQNILKENKTIINKEQIQNQLTGLEENQENEQFKEEVKQTETNNLAAKESSELETNINNLFKDILKNKKLEQFGYNFFKKSTKSISPVGDDYILGPGDSLKVYVWGDPVDLMAINRDFSLKVSSDGTVYVPNVGMLQVSGLTLGDFKKLITSKLSSKFKNLKVDATVEKIRKFNIYLTGFVNSPGMKTVDALDTLVDALIFAEGVSKNGSLRNIEIKRKTAFGISVIKVDLYDLFIKGYPIDIKLKDGDVIYVPPIGNVVAIAGEVKRPAIYELKNENSLDEILEFAGGINPSSSEVFVRLMRYSKDGIVIKEGALNDKTFLKTRLENGDFVLVGKNPGVLENGVDLTGEVYYPGIYSINDTPDLKTLIEKAKPLVNAKSIVITDVKKQQFYTTVEDVLYGKSNYKFSGKEKVAVLSKFLEEPVYITGEIEESKTIQYYPEITLLDVIKDIKFQDKIENLKVRIYNPNEDNNVKELSIENQSQKKEKIELKPAKIIYLYDLLIKGIGNIKLKPGTIVMIVKKDKNEKAPSVIVTGEVVNPGKYEIEPGKTTLYDVLKLAGGYRENAFPQGLIFIRESTKRLQEEKLETTLAILEEEIIKSKNRYAFSDEAESKAAMMAIQDQARQIELLKKKALLGLGRISLDIPPLLEDLKNSNQNITLEDGDTIIVPPKPNYVLVLGDVYNQISLPYIKDYRLKDYLDMVGGPTRTGNLNDLYIIKANGRIVSAQNYGGRFLLWSGIMDYKLSEGDTIVVPTELKIPIMWRPLLKDIVQIIFQSISTAVLAKRL</sequence>
<evidence type="ECO:0000256" key="8">
    <source>
        <dbReference type="ARBA" id="ARBA00023047"/>
    </source>
</evidence>
<evidence type="ECO:0000256" key="15">
    <source>
        <dbReference type="SAM" id="Coils"/>
    </source>
</evidence>
<comment type="caution">
    <text evidence="19">The sequence shown here is derived from an EMBL/GenBank/DDBJ whole genome shotgun (WGS) entry which is preliminary data.</text>
</comment>
<evidence type="ECO:0000256" key="10">
    <source>
        <dbReference type="ARBA" id="ARBA00023114"/>
    </source>
</evidence>
<dbReference type="AlphaFoldDB" id="C4FKG3"/>
<keyword evidence="9" id="KW-0406">Ion transport</keyword>
<dbReference type="PANTHER" id="PTHR33619:SF3">
    <property type="entry name" value="POLYSACCHARIDE EXPORT PROTEIN GFCE-RELATED"/>
    <property type="match status" value="1"/>
</dbReference>
<gene>
    <name evidence="19" type="ORF">SULYE_1063</name>
</gene>
<feature type="domain" description="Soluble ligand binding" evidence="17">
    <location>
        <begin position="311"/>
        <end position="358"/>
    </location>
</feature>
<proteinExistence type="inferred from homology"/>
<evidence type="ECO:0000256" key="5">
    <source>
        <dbReference type="ARBA" id="ARBA00022597"/>
    </source>
</evidence>
<evidence type="ECO:0000313" key="19">
    <source>
        <dbReference type="EMBL" id="EEP60439.1"/>
    </source>
</evidence>
<evidence type="ECO:0000256" key="13">
    <source>
        <dbReference type="ARBA" id="ARBA00023237"/>
    </source>
</evidence>
<keyword evidence="12" id="KW-0564">Palmitate</keyword>
<dbReference type="GO" id="GO:0006811">
    <property type="term" value="P:monoatomic ion transport"/>
    <property type="evidence" value="ECO:0007669"/>
    <property type="project" value="UniProtKB-KW"/>
</dbReference>
<evidence type="ECO:0000256" key="2">
    <source>
        <dbReference type="ARBA" id="ARBA00009450"/>
    </source>
</evidence>
<feature type="coiled-coil region" evidence="15">
    <location>
        <begin position="47"/>
        <end position="102"/>
    </location>
</feature>
<keyword evidence="14" id="KW-0449">Lipoprotein</keyword>
<evidence type="ECO:0000313" key="20">
    <source>
        <dbReference type="Proteomes" id="UP000005540"/>
    </source>
</evidence>
<comment type="subcellular location">
    <subcellularLocation>
        <location evidence="1">Cell outer membrane</location>
        <topology evidence="1">Multi-pass membrane protein</topology>
    </subcellularLocation>
</comment>
<keyword evidence="11" id="KW-0472">Membrane</keyword>
<dbReference type="Pfam" id="PF02563">
    <property type="entry name" value="Poly_export"/>
    <property type="match status" value="1"/>
</dbReference>
<keyword evidence="6" id="KW-0812">Transmembrane</keyword>
<evidence type="ECO:0000256" key="3">
    <source>
        <dbReference type="ARBA" id="ARBA00022448"/>
    </source>
</evidence>
<name>C4FKG3_9AQUI</name>
<keyword evidence="5" id="KW-0762">Sugar transport</keyword>
<evidence type="ECO:0000256" key="11">
    <source>
        <dbReference type="ARBA" id="ARBA00023136"/>
    </source>
</evidence>
<keyword evidence="20" id="KW-1185">Reference proteome</keyword>
<organism evidence="19 20">
    <name type="scientific">Sulfurihydrogenibium yellowstonense SS-5</name>
    <dbReference type="NCBI Taxonomy" id="432331"/>
    <lineage>
        <taxon>Bacteria</taxon>
        <taxon>Pseudomonadati</taxon>
        <taxon>Aquificota</taxon>
        <taxon>Aquificia</taxon>
        <taxon>Aquificales</taxon>
        <taxon>Hydrogenothermaceae</taxon>
        <taxon>Sulfurihydrogenibium</taxon>
    </lineage>
</organism>
<dbReference type="InterPro" id="IPR003715">
    <property type="entry name" value="Poly_export_N"/>
</dbReference>
<evidence type="ECO:0000259" key="18">
    <source>
        <dbReference type="Pfam" id="PF22461"/>
    </source>
</evidence>
<dbReference type="Pfam" id="PF10531">
    <property type="entry name" value="SLBB"/>
    <property type="match status" value="2"/>
</dbReference>
<evidence type="ECO:0000256" key="14">
    <source>
        <dbReference type="ARBA" id="ARBA00023288"/>
    </source>
</evidence>
<dbReference type="Proteomes" id="UP000005540">
    <property type="component" value="Unassembled WGS sequence"/>
</dbReference>
<evidence type="ECO:0000256" key="6">
    <source>
        <dbReference type="ARBA" id="ARBA00022692"/>
    </source>
</evidence>
<feature type="domain" description="Soluble ligand binding" evidence="17">
    <location>
        <begin position="727"/>
        <end position="774"/>
    </location>
</feature>
<evidence type="ECO:0000256" key="9">
    <source>
        <dbReference type="ARBA" id="ARBA00023065"/>
    </source>
</evidence>
<dbReference type="GO" id="GO:0015288">
    <property type="term" value="F:porin activity"/>
    <property type="evidence" value="ECO:0007669"/>
    <property type="project" value="UniProtKB-KW"/>
</dbReference>
<dbReference type="Pfam" id="PF22461">
    <property type="entry name" value="SLBB_2"/>
    <property type="match status" value="1"/>
</dbReference>
<comment type="similarity">
    <text evidence="2">Belongs to the BexD/CtrA/VexA family.</text>
</comment>